<keyword evidence="3" id="KW-1185">Reference proteome</keyword>
<evidence type="ECO:0000313" key="3">
    <source>
        <dbReference type="Proteomes" id="UP000075880"/>
    </source>
</evidence>
<name>A0AAG5D9V4_ANOAO</name>
<feature type="compositionally biased region" description="Basic and acidic residues" evidence="1">
    <location>
        <begin position="1"/>
        <end position="22"/>
    </location>
</feature>
<evidence type="ECO:0000313" key="2">
    <source>
        <dbReference type="EnsemblMetazoa" id="ENSAATROPP007680"/>
    </source>
</evidence>
<feature type="region of interest" description="Disordered" evidence="1">
    <location>
        <begin position="1"/>
        <end position="37"/>
    </location>
</feature>
<accession>A0AAG5D9V4</accession>
<dbReference type="EnsemblMetazoa" id="ENSAATROPT008526">
    <property type="protein sequence ID" value="ENSAATROPP007680"/>
    <property type="gene ID" value="ENSAATROPG006952"/>
</dbReference>
<sequence>MSDVFREQKGRSVTKTTERDVESGAIPHVQRTNKERSNIQPNDIHTVFFGRPSMIRFYMLKPFGNTLRDALVTLHSENHRSTHIGIRLDTIEKNYITVY</sequence>
<evidence type="ECO:0000256" key="1">
    <source>
        <dbReference type="SAM" id="MobiDB-lite"/>
    </source>
</evidence>
<reference evidence="2" key="1">
    <citation type="submission" date="2024-04" db="UniProtKB">
        <authorList>
            <consortium name="EnsemblMetazoa"/>
        </authorList>
    </citation>
    <scope>IDENTIFICATION</scope>
    <source>
        <strain evidence="2">EBRO</strain>
    </source>
</reference>
<organism evidence="2 3">
    <name type="scientific">Anopheles atroparvus</name>
    <name type="common">European mosquito</name>
    <dbReference type="NCBI Taxonomy" id="41427"/>
    <lineage>
        <taxon>Eukaryota</taxon>
        <taxon>Metazoa</taxon>
        <taxon>Ecdysozoa</taxon>
        <taxon>Arthropoda</taxon>
        <taxon>Hexapoda</taxon>
        <taxon>Insecta</taxon>
        <taxon>Pterygota</taxon>
        <taxon>Neoptera</taxon>
        <taxon>Endopterygota</taxon>
        <taxon>Diptera</taxon>
        <taxon>Nematocera</taxon>
        <taxon>Culicoidea</taxon>
        <taxon>Culicidae</taxon>
        <taxon>Anophelinae</taxon>
        <taxon>Anopheles</taxon>
    </lineage>
</organism>
<protein>
    <submittedName>
        <fullName evidence="2">Uncharacterized protein</fullName>
    </submittedName>
</protein>
<dbReference type="AlphaFoldDB" id="A0AAG5D9V4"/>
<dbReference type="Proteomes" id="UP000075880">
    <property type="component" value="Unassembled WGS sequence"/>
</dbReference>
<proteinExistence type="predicted"/>